<protein>
    <submittedName>
        <fullName evidence="2">Uncharacterized protein</fullName>
    </submittedName>
</protein>
<name>A0A914RNN6_PAREQ</name>
<dbReference type="WBParaSite" id="PEQ_0000350501-mRNA-1">
    <property type="protein sequence ID" value="PEQ_0000350501-mRNA-1"/>
    <property type="gene ID" value="PEQ_0000350501"/>
</dbReference>
<dbReference type="AlphaFoldDB" id="A0A914RNN6"/>
<reference evidence="2" key="1">
    <citation type="submission" date="2022-11" db="UniProtKB">
        <authorList>
            <consortium name="WormBaseParasite"/>
        </authorList>
    </citation>
    <scope>IDENTIFICATION</scope>
</reference>
<evidence type="ECO:0000313" key="1">
    <source>
        <dbReference type="Proteomes" id="UP000887564"/>
    </source>
</evidence>
<sequence>CKAAYPSTFIILSILQFEENGWIRWIYPNTVHDLCNQISPAHNCSRVIEHYSPNLVDLYHIHFKRLHVTLVVMSLSDVGRLLMGKLKHKMFTLDSFSPGEDTEE</sequence>
<dbReference type="Proteomes" id="UP000887564">
    <property type="component" value="Unplaced"/>
</dbReference>
<organism evidence="1 2">
    <name type="scientific">Parascaris equorum</name>
    <name type="common">Equine roundworm</name>
    <dbReference type="NCBI Taxonomy" id="6256"/>
    <lineage>
        <taxon>Eukaryota</taxon>
        <taxon>Metazoa</taxon>
        <taxon>Ecdysozoa</taxon>
        <taxon>Nematoda</taxon>
        <taxon>Chromadorea</taxon>
        <taxon>Rhabditida</taxon>
        <taxon>Spirurina</taxon>
        <taxon>Ascaridomorpha</taxon>
        <taxon>Ascaridoidea</taxon>
        <taxon>Ascarididae</taxon>
        <taxon>Parascaris</taxon>
    </lineage>
</organism>
<accession>A0A914RNN6</accession>
<keyword evidence="1" id="KW-1185">Reference proteome</keyword>
<evidence type="ECO:0000313" key="2">
    <source>
        <dbReference type="WBParaSite" id="PEQ_0000350501-mRNA-1"/>
    </source>
</evidence>
<proteinExistence type="predicted"/>